<sequence>MSQLSSSLSKGVFAVLMVAFISTPAFANPGPRIPVQEQRKAILDCRYEMGIRGPARFGATWSELPPGGSTVSWIVPGTNLSPAQADRINECADQRLGRAPTPRFATQTQRQSVRVRGSCPSHAPVLFGGSTYCLRGN</sequence>
<dbReference type="EMBL" id="CP020474">
    <property type="protein sequence ID" value="ARE83811.1"/>
    <property type="molecule type" value="Genomic_DNA"/>
</dbReference>
<gene>
    <name evidence="2" type="ORF">ROSMUCSMR3_02342</name>
</gene>
<evidence type="ECO:0000313" key="3">
    <source>
        <dbReference type="Proteomes" id="UP000192273"/>
    </source>
</evidence>
<protein>
    <submittedName>
        <fullName evidence="2">Uncharacterized protein</fullName>
    </submittedName>
</protein>
<keyword evidence="3" id="KW-1185">Reference proteome</keyword>
<keyword evidence="1" id="KW-0732">Signal</keyword>
<name>A0A1V0RQ12_9RHOB</name>
<accession>A0A1V0RQ12</accession>
<dbReference type="Proteomes" id="UP000192273">
    <property type="component" value="Chromosome"/>
</dbReference>
<dbReference type="RefSeq" id="WP_157667294.1">
    <property type="nucleotide sequence ID" value="NZ_CP020474.1"/>
</dbReference>
<dbReference type="KEGG" id="rmm:ROSMUCSMR3_02342"/>
<proteinExistence type="predicted"/>
<reference evidence="2 3" key="1">
    <citation type="submission" date="2017-03" db="EMBL/GenBank/DDBJ databases">
        <title>Genome Sequence of Roseovarius mucosus strain SMR3 Isolated from a culture of the Diatom Skeletonema marinoi.</title>
        <authorList>
            <person name="Topel M."/>
            <person name="Pinder M."/>
            <person name="Johansson O.N."/>
            <person name="Kourtchenko O."/>
            <person name="Godhe A."/>
            <person name="Clarke A.K."/>
        </authorList>
    </citation>
    <scope>NUCLEOTIDE SEQUENCE [LARGE SCALE GENOMIC DNA]</scope>
    <source>
        <strain evidence="2 3">SMR3</strain>
    </source>
</reference>
<evidence type="ECO:0000256" key="1">
    <source>
        <dbReference type="SAM" id="SignalP"/>
    </source>
</evidence>
<dbReference type="AlphaFoldDB" id="A0A1V0RQ12"/>
<evidence type="ECO:0000313" key="2">
    <source>
        <dbReference type="EMBL" id="ARE83811.1"/>
    </source>
</evidence>
<organism evidence="2 3">
    <name type="scientific">Roseovarius mucosus</name>
    <dbReference type="NCBI Taxonomy" id="215743"/>
    <lineage>
        <taxon>Bacteria</taxon>
        <taxon>Pseudomonadati</taxon>
        <taxon>Pseudomonadota</taxon>
        <taxon>Alphaproteobacteria</taxon>
        <taxon>Rhodobacterales</taxon>
        <taxon>Roseobacteraceae</taxon>
        <taxon>Roseovarius</taxon>
    </lineage>
</organism>
<feature type="chain" id="PRO_5012821301" evidence="1">
    <location>
        <begin position="28"/>
        <end position="137"/>
    </location>
</feature>
<dbReference type="OrthoDB" id="7745485at2"/>
<feature type="signal peptide" evidence="1">
    <location>
        <begin position="1"/>
        <end position="27"/>
    </location>
</feature>